<sequence length="73" mass="7758">MLDDDSRDLAILGKIIGNSPGVVCRGIDLLKVLSNIDLGEFGISPTGSAVFYPIIPIQEIHQPGIESRALQIG</sequence>
<reference evidence="2" key="1">
    <citation type="submission" date="2019-02" db="EMBL/GenBank/DDBJ databases">
        <authorList>
            <person name="Gruber-Vodicka R. H."/>
            <person name="Seah K. B. B."/>
        </authorList>
    </citation>
    <scope>NUCLEOTIDE SEQUENCE</scope>
    <source>
        <strain evidence="2">BECK_BY19</strain>
        <strain evidence="1">BECK_BY8</strain>
    </source>
</reference>
<protein>
    <submittedName>
        <fullName evidence="2">Uncharacterized protein</fullName>
    </submittedName>
</protein>
<organism evidence="2">
    <name type="scientific">Candidatus Kentrum sp. UNK</name>
    <dbReference type="NCBI Taxonomy" id="2126344"/>
    <lineage>
        <taxon>Bacteria</taxon>
        <taxon>Pseudomonadati</taxon>
        <taxon>Pseudomonadota</taxon>
        <taxon>Gammaproteobacteria</taxon>
        <taxon>Candidatus Kentrum</taxon>
    </lineage>
</organism>
<accession>A0A451ASV3</accession>
<name>A0A451ASV3_9GAMM</name>
<gene>
    <name evidence="1" type="ORF">BECKUNK1418G_GA0071005_101720</name>
    <name evidence="2" type="ORF">BECKUNK1418H_GA0071006_101049</name>
</gene>
<evidence type="ECO:0000313" key="1">
    <source>
        <dbReference type="EMBL" id="VFK61393.1"/>
    </source>
</evidence>
<dbReference type="EMBL" id="CAADFZ010000017">
    <property type="protein sequence ID" value="VFK61393.1"/>
    <property type="molecule type" value="Genomic_DNA"/>
</dbReference>
<evidence type="ECO:0000313" key="2">
    <source>
        <dbReference type="EMBL" id="VFK69131.1"/>
    </source>
</evidence>
<dbReference type="AlphaFoldDB" id="A0A451ASV3"/>
<proteinExistence type="predicted"/>
<dbReference type="EMBL" id="CAADGD010000010">
    <property type="protein sequence ID" value="VFK69131.1"/>
    <property type="molecule type" value="Genomic_DNA"/>
</dbReference>